<dbReference type="InterPro" id="IPR007312">
    <property type="entry name" value="Phosphoesterase"/>
</dbReference>
<dbReference type="Proteomes" id="UP000033647">
    <property type="component" value="Unassembled WGS sequence"/>
</dbReference>
<keyword evidence="2" id="KW-0732">Signal</keyword>
<dbReference type="PANTHER" id="PTHR31956">
    <property type="entry name" value="NON-SPECIFIC PHOSPHOLIPASE C4-RELATED"/>
    <property type="match status" value="1"/>
</dbReference>
<keyword evidence="1" id="KW-0378">Hydrolase</keyword>
<keyword evidence="4" id="KW-1185">Reference proteome</keyword>
<evidence type="ECO:0000313" key="4">
    <source>
        <dbReference type="Proteomes" id="UP000033647"/>
    </source>
</evidence>
<evidence type="ECO:0000256" key="2">
    <source>
        <dbReference type="SAM" id="SignalP"/>
    </source>
</evidence>
<dbReference type="Gene3D" id="3.40.720.10">
    <property type="entry name" value="Alkaline Phosphatase, subunit A"/>
    <property type="match status" value="1"/>
</dbReference>
<dbReference type="Pfam" id="PF04185">
    <property type="entry name" value="Phosphoesterase"/>
    <property type="match status" value="1"/>
</dbReference>
<accession>A0A0F4GTU6</accession>
<feature type="signal peptide" evidence="2">
    <location>
        <begin position="1"/>
        <end position="17"/>
    </location>
</feature>
<gene>
    <name evidence="3" type="ORF">TI39_contig329g00025</name>
</gene>
<dbReference type="InterPro" id="IPR017850">
    <property type="entry name" value="Alkaline_phosphatase_core_sf"/>
</dbReference>
<dbReference type="STRING" id="1047168.A0A0F4GTU6"/>
<comment type="caution">
    <text evidence="3">The sequence shown here is derived from an EMBL/GenBank/DDBJ whole genome shotgun (WGS) entry which is preliminary data.</text>
</comment>
<organism evidence="3 4">
    <name type="scientific">Zymoseptoria brevis</name>
    <dbReference type="NCBI Taxonomy" id="1047168"/>
    <lineage>
        <taxon>Eukaryota</taxon>
        <taxon>Fungi</taxon>
        <taxon>Dikarya</taxon>
        <taxon>Ascomycota</taxon>
        <taxon>Pezizomycotina</taxon>
        <taxon>Dothideomycetes</taxon>
        <taxon>Dothideomycetidae</taxon>
        <taxon>Mycosphaerellales</taxon>
        <taxon>Mycosphaerellaceae</taxon>
        <taxon>Zymoseptoria</taxon>
    </lineage>
</organism>
<proteinExistence type="predicted"/>
<evidence type="ECO:0000313" key="3">
    <source>
        <dbReference type="EMBL" id="KJY00453.1"/>
    </source>
</evidence>
<dbReference type="AlphaFoldDB" id="A0A0F4GTU6"/>
<dbReference type="OrthoDB" id="5135119at2759"/>
<sequence length="430" mass="48214">MFANIALLATAATSVLARPHDPNAEKPIPYKYAANNPEAVLPFQAIAPTSPGVPLSQYRKGKVFDRWVQIWLEDAGELDEALSVPDYAWLASQGILLTNYFGVTHPSQPNYVATSAGDTFGFDADFFEQIADNTSSVTDILDDKCVSWATYLEDMPFSGFEGFEYKNQTTQINGYPNLKVDDYVRKHNPLIQFNSNTTPLRLSQQKNFTSFEKDLNNQMLPQWNHLTPNMTNNGHDTNDSFSGAWAKSFLEPLMANEYFYSRTLIHLTFDATKARNDSNRVYSVLLGGAVPEHLRGTKDDRFYNHYSALSTVEANWDLHTLGRWDVGANVFKLVADVTGDIYRDFPEVTGPNPSVFLNTSCPGPFTLTSTIDDHNNKPYPIPNTNVRSPKTGRTVLPSIVDMYSSMQDSPRMYYNDGVRIPDGEHPPPGY</sequence>
<dbReference type="GO" id="GO:0009395">
    <property type="term" value="P:phospholipid catabolic process"/>
    <property type="evidence" value="ECO:0007669"/>
    <property type="project" value="TreeGrafter"/>
</dbReference>
<dbReference type="GO" id="GO:0016788">
    <property type="term" value="F:hydrolase activity, acting on ester bonds"/>
    <property type="evidence" value="ECO:0007669"/>
    <property type="project" value="InterPro"/>
</dbReference>
<dbReference type="EMBL" id="LAFY01000321">
    <property type="protein sequence ID" value="KJY00453.1"/>
    <property type="molecule type" value="Genomic_DNA"/>
</dbReference>
<name>A0A0F4GTU6_9PEZI</name>
<reference evidence="3 4" key="1">
    <citation type="submission" date="2015-03" db="EMBL/GenBank/DDBJ databases">
        <title>RNA-seq based gene annotation and comparative genomics of four Zymoseptoria species reveal species-specific pathogenicity related genes and transposable element activity.</title>
        <authorList>
            <person name="Grandaubert J."/>
            <person name="Bhattacharyya A."/>
            <person name="Stukenbrock E.H."/>
        </authorList>
    </citation>
    <scope>NUCLEOTIDE SEQUENCE [LARGE SCALE GENOMIC DNA]</scope>
    <source>
        <strain evidence="3 4">Zb18110</strain>
    </source>
</reference>
<evidence type="ECO:0000256" key="1">
    <source>
        <dbReference type="ARBA" id="ARBA00022801"/>
    </source>
</evidence>
<feature type="chain" id="PRO_5002468752" evidence="2">
    <location>
        <begin position="18"/>
        <end position="430"/>
    </location>
</feature>
<dbReference type="PANTHER" id="PTHR31956:SF8">
    <property type="entry name" value="ACID PHOSPHATASE PHOA (AFU_ORTHOLOGUE AFUA_1G03570)"/>
    <property type="match status" value="1"/>
</dbReference>
<protein>
    <submittedName>
        <fullName evidence="3">Acid phosphatase like protein</fullName>
    </submittedName>
</protein>